<dbReference type="AlphaFoldDB" id="A3QFS7"/>
<keyword evidence="2" id="KW-1185">Reference proteome</keyword>
<sequence length="115" mass="12683">MEISTPVTRKPDSTTAMLQLIDQVKQAMPLNEPETFVCGPQGSCIGCPKKLLELVDSEMRYWESAIQQGDTPLLGEVSRFAKLCRNVHRGLARSGILDRYQAKQVGESDADADSD</sequence>
<evidence type="ECO:0000313" key="2">
    <source>
        <dbReference type="Proteomes" id="UP000001558"/>
    </source>
</evidence>
<dbReference type="HOGENOM" id="CLU_162092_0_0_6"/>
<evidence type="ECO:0000313" key="1">
    <source>
        <dbReference type="EMBL" id="ABO24325.1"/>
    </source>
</evidence>
<protein>
    <submittedName>
        <fullName evidence="1">Uncharacterized protein</fullName>
    </submittedName>
</protein>
<gene>
    <name evidence="1" type="ordered locus">Shew_2459</name>
</gene>
<dbReference type="EMBL" id="CP000606">
    <property type="protein sequence ID" value="ABO24325.1"/>
    <property type="molecule type" value="Genomic_DNA"/>
</dbReference>
<name>A3QFS7_SHELP</name>
<dbReference type="STRING" id="323850.Shew_2459"/>
<reference evidence="1 2" key="1">
    <citation type="submission" date="2007-03" db="EMBL/GenBank/DDBJ databases">
        <title>Complete sequence of Shewanella loihica PV-4.</title>
        <authorList>
            <consortium name="US DOE Joint Genome Institute"/>
            <person name="Copeland A."/>
            <person name="Lucas S."/>
            <person name="Lapidus A."/>
            <person name="Barry K."/>
            <person name="Detter J.C."/>
            <person name="Glavina del Rio T."/>
            <person name="Hammon N."/>
            <person name="Israni S."/>
            <person name="Dalin E."/>
            <person name="Tice H."/>
            <person name="Pitluck S."/>
            <person name="Chain P."/>
            <person name="Malfatti S."/>
            <person name="Shin M."/>
            <person name="Vergez L."/>
            <person name="Schmutz J."/>
            <person name="Larimer F."/>
            <person name="Land M."/>
            <person name="Hauser L."/>
            <person name="Kyrpides N."/>
            <person name="Mikhailova N."/>
            <person name="Romine M.F."/>
            <person name="Serres G."/>
            <person name="Fredrickson J."/>
            <person name="Tiedje J."/>
            <person name="Richardson P."/>
        </authorList>
    </citation>
    <scope>NUCLEOTIDE SEQUENCE [LARGE SCALE GENOMIC DNA]</scope>
    <source>
        <strain evidence="2">ATCC BAA-1088 / PV-4</strain>
    </source>
</reference>
<dbReference type="Proteomes" id="UP000001558">
    <property type="component" value="Chromosome"/>
</dbReference>
<dbReference type="eggNOG" id="ENOG5032ZAU">
    <property type="taxonomic scope" value="Bacteria"/>
</dbReference>
<organism evidence="1 2">
    <name type="scientific">Shewanella loihica (strain ATCC BAA-1088 / PV-4)</name>
    <dbReference type="NCBI Taxonomy" id="323850"/>
    <lineage>
        <taxon>Bacteria</taxon>
        <taxon>Pseudomonadati</taxon>
        <taxon>Pseudomonadota</taxon>
        <taxon>Gammaproteobacteria</taxon>
        <taxon>Alteromonadales</taxon>
        <taxon>Shewanellaceae</taxon>
        <taxon>Shewanella</taxon>
    </lineage>
</organism>
<proteinExistence type="predicted"/>
<accession>A3QFS7</accession>
<dbReference type="RefSeq" id="WP_011866256.1">
    <property type="nucleotide sequence ID" value="NC_009092.1"/>
</dbReference>
<dbReference type="KEGG" id="slo:Shew_2459"/>